<protein>
    <submittedName>
        <fullName evidence="1">Uncharacterized protein</fullName>
    </submittedName>
</protein>
<gene>
    <name evidence="1" type="ORF">DFR68_102713</name>
</gene>
<evidence type="ECO:0000313" key="1">
    <source>
        <dbReference type="EMBL" id="RDI54585.1"/>
    </source>
</evidence>
<accession>A0A370HDT7</accession>
<reference evidence="1 2" key="1">
    <citation type="submission" date="2018-07" db="EMBL/GenBank/DDBJ databases">
        <title>Genomic Encyclopedia of Type Strains, Phase IV (KMG-IV): sequencing the most valuable type-strain genomes for metagenomic binning, comparative biology and taxonomic classification.</title>
        <authorList>
            <person name="Goeker M."/>
        </authorList>
    </citation>
    <scope>NUCLEOTIDE SEQUENCE [LARGE SCALE GENOMIC DNA]</scope>
    <source>
        <strain evidence="1 2">DSM 44952</strain>
    </source>
</reference>
<dbReference type="Proteomes" id="UP000255355">
    <property type="component" value="Unassembled WGS sequence"/>
</dbReference>
<comment type="caution">
    <text evidence="1">The sequence shown here is derived from an EMBL/GenBank/DDBJ whole genome shotgun (WGS) entry which is preliminary data.</text>
</comment>
<dbReference type="AlphaFoldDB" id="A0A370HDT7"/>
<dbReference type="STRING" id="1210089.GCA_001613165_03897"/>
<dbReference type="EMBL" id="QQAZ01000002">
    <property type="protein sequence ID" value="RDI54585.1"/>
    <property type="molecule type" value="Genomic_DNA"/>
</dbReference>
<sequence length="37" mass="3994">MHGDLPAPDLIGTLSGYLLLMPLSLAHNLQLLFATVF</sequence>
<keyword evidence="2" id="KW-1185">Reference proteome</keyword>
<name>A0A370HDT7_9NOCA</name>
<evidence type="ECO:0000313" key="2">
    <source>
        <dbReference type="Proteomes" id="UP000255355"/>
    </source>
</evidence>
<proteinExistence type="predicted"/>
<organism evidence="1 2">
    <name type="scientific">Nocardia mexicana</name>
    <dbReference type="NCBI Taxonomy" id="279262"/>
    <lineage>
        <taxon>Bacteria</taxon>
        <taxon>Bacillati</taxon>
        <taxon>Actinomycetota</taxon>
        <taxon>Actinomycetes</taxon>
        <taxon>Mycobacteriales</taxon>
        <taxon>Nocardiaceae</taxon>
        <taxon>Nocardia</taxon>
    </lineage>
</organism>